<dbReference type="EMBL" id="CP012150">
    <property type="protein sequence ID" value="AKS32094.1"/>
    <property type="molecule type" value="Genomic_DNA"/>
</dbReference>
<feature type="domain" description="Ketoreductase" evidence="3">
    <location>
        <begin position="13"/>
        <end position="186"/>
    </location>
</feature>
<evidence type="ECO:0000256" key="1">
    <source>
        <dbReference type="ARBA" id="ARBA00006484"/>
    </source>
</evidence>
<dbReference type="SMART" id="SM00822">
    <property type="entry name" value="PKS_KR"/>
    <property type="match status" value="1"/>
</dbReference>
<dbReference type="PANTHER" id="PTHR42760">
    <property type="entry name" value="SHORT-CHAIN DEHYDROGENASES/REDUCTASES FAMILY MEMBER"/>
    <property type="match status" value="1"/>
</dbReference>
<dbReference type="PATRIC" id="fig|134601.6.peg.2017"/>
<accession>A0A0K0X3S2</accession>
<evidence type="ECO:0000313" key="5">
    <source>
        <dbReference type="Proteomes" id="UP000062255"/>
    </source>
</evidence>
<dbReference type="PANTHER" id="PTHR42760:SF40">
    <property type="entry name" value="3-OXOACYL-[ACYL-CARRIER-PROTEIN] REDUCTASE, CHLOROPLASTIC"/>
    <property type="match status" value="1"/>
</dbReference>
<dbReference type="OrthoDB" id="9804774at2"/>
<dbReference type="PRINTS" id="PR00080">
    <property type="entry name" value="SDRFAMILY"/>
</dbReference>
<dbReference type="PRINTS" id="PR00081">
    <property type="entry name" value="GDHRDH"/>
</dbReference>
<dbReference type="RefSeq" id="WP_049744514.1">
    <property type="nucleotide sequence ID" value="NZ_CP012150.1"/>
</dbReference>
<dbReference type="Proteomes" id="UP000062255">
    <property type="component" value="Chromosome"/>
</dbReference>
<dbReference type="AlphaFoldDB" id="A0A0K0X3S2"/>
<dbReference type="InterPro" id="IPR036291">
    <property type="entry name" value="NAD(P)-bd_dom_sf"/>
</dbReference>
<dbReference type="FunFam" id="3.40.50.720:FF:000173">
    <property type="entry name" value="3-oxoacyl-[acyl-carrier protein] reductase"/>
    <property type="match status" value="1"/>
</dbReference>
<evidence type="ECO:0000256" key="2">
    <source>
        <dbReference type="ARBA" id="ARBA00023002"/>
    </source>
</evidence>
<dbReference type="InterPro" id="IPR020904">
    <property type="entry name" value="Sc_DH/Rdtase_CS"/>
</dbReference>
<name>A0A0K0X3S2_MYCGD</name>
<dbReference type="GO" id="GO:0030497">
    <property type="term" value="P:fatty acid elongation"/>
    <property type="evidence" value="ECO:0007669"/>
    <property type="project" value="TreeGrafter"/>
</dbReference>
<organism evidence="4 5">
    <name type="scientific">Mycolicibacterium goodii</name>
    <name type="common">Mycobacterium goodii</name>
    <dbReference type="NCBI Taxonomy" id="134601"/>
    <lineage>
        <taxon>Bacteria</taxon>
        <taxon>Bacillati</taxon>
        <taxon>Actinomycetota</taxon>
        <taxon>Actinomycetes</taxon>
        <taxon>Mycobacteriales</taxon>
        <taxon>Mycobacteriaceae</taxon>
        <taxon>Mycolicibacterium</taxon>
    </lineage>
</organism>
<reference evidence="4 5" key="1">
    <citation type="submission" date="2015-07" db="EMBL/GenBank/DDBJ databases">
        <title>Complete genome sequence of Mycobacterium goodii X7B, a facultative thermophilic biodesulfurizing bacterium.</title>
        <authorList>
            <person name="Yu B."/>
            <person name="Li F."/>
            <person name="Xu P."/>
        </authorList>
    </citation>
    <scope>NUCLEOTIDE SEQUENCE [LARGE SCALE GENOMIC DNA]</scope>
    <source>
        <strain evidence="4 5">X7B</strain>
    </source>
</reference>
<dbReference type="InterPro" id="IPR002347">
    <property type="entry name" value="SDR_fam"/>
</dbReference>
<dbReference type="GO" id="GO:0016616">
    <property type="term" value="F:oxidoreductase activity, acting on the CH-OH group of donors, NAD or NADP as acceptor"/>
    <property type="evidence" value="ECO:0007669"/>
    <property type="project" value="UniProtKB-ARBA"/>
</dbReference>
<keyword evidence="2" id="KW-0560">Oxidoreductase</keyword>
<evidence type="ECO:0000259" key="3">
    <source>
        <dbReference type="SMART" id="SM00822"/>
    </source>
</evidence>
<dbReference type="KEGG" id="mgo:AFA91_09675"/>
<dbReference type="Pfam" id="PF13561">
    <property type="entry name" value="adh_short_C2"/>
    <property type="match status" value="1"/>
</dbReference>
<dbReference type="SUPFAM" id="SSF51735">
    <property type="entry name" value="NAD(P)-binding Rossmann-fold domains"/>
    <property type="match status" value="1"/>
</dbReference>
<proteinExistence type="inferred from homology"/>
<dbReference type="PROSITE" id="PS00061">
    <property type="entry name" value="ADH_SHORT"/>
    <property type="match status" value="1"/>
</dbReference>
<sequence length="247" mass="25762">MARIAGLLDGINAVVTGGASGIGAAIVRQMTLAGATVAVWDVLAPQGGIFDDLEAKVHFVECNVADFESVERALTTTEALIGNVDSLVNNAGVTRDHLVKDLTLDEWDTVLDVNLKGAFLTTKAVTPGMVARQSGTIVNISSLGGKVGTIGQANYCASKAGLVGLTKSTAKEFARYTIRINAIQPGLIDTPMTQALRPDIYAKKLAEVPLKRAGTPDEIGMGCVFLASEMSSYITGIVIEIGGGRNI</sequence>
<dbReference type="Gene3D" id="3.40.50.720">
    <property type="entry name" value="NAD(P)-binding Rossmann-like Domain"/>
    <property type="match status" value="1"/>
</dbReference>
<gene>
    <name evidence="4" type="ORF">AFA91_09675</name>
</gene>
<comment type="similarity">
    <text evidence="1">Belongs to the short-chain dehydrogenases/reductases (SDR) family.</text>
</comment>
<dbReference type="NCBIfam" id="NF009466">
    <property type="entry name" value="PRK12826.1-2"/>
    <property type="match status" value="1"/>
</dbReference>
<dbReference type="InterPro" id="IPR057326">
    <property type="entry name" value="KR_dom"/>
</dbReference>
<dbReference type="STRING" id="134601.AFA91_09675"/>
<evidence type="ECO:0000313" key="4">
    <source>
        <dbReference type="EMBL" id="AKS32094.1"/>
    </source>
</evidence>
<protein>
    <recommendedName>
        <fullName evidence="3">Ketoreductase domain-containing protein</fullName>
    </recommendedName>
</protein>